<feature type="transmembrane region" description="Helical" evidence="1">
    <location>
        <begin position="125"/>
        <end position="144"/>
    </location>
</feature>
<feature type="transmembrane region" description="Helical" evidence="1">
    <location>
        <begin position="81"/>
        <end position="104"/>
    </location>
</feature>
<sequence>MAPLVTGLHLSEIQWNKFKASYMWGKTYYLRRTKFVLYQTSTLLLAAVSGISNAAANKYIDRRDDVIEQDPTLDVDVGQIIAVRVMLTVLGGILGFLFGMALLFDLWWPERRESKVMSLGWKCSSLAGSLAQFAAALAASIIVATGEVEIKGPDQQAVDEQLAAWPNSEYRESGTAIVTVVLAWIGFAFIASSTGVMWKSYAVSSKHGPFANYRRQEIL</sequence>
<feature type="transmembrane region" description="Helical" evidence="1">
    <location>
        <begin position="176"/>
        <end position="198"/>
    </location>
</feature>
<proteinExistence type="predicted"/>
<evidence type="ECO:0000313" key="3">
    <source>
        <dbReference type="EMBL" id="WPB06794.1"/>
    </source>
</evidence>
<gene>
    <name evidence="2" type="ORF">CB0940_10091</name>
    <name evidence="3" type="ORF">RHO25_011454</name>
</gene>
<name>A0A2G5HV28_CERBT</name>
<protein>
    <submittedName>
        <fullName evidence="2">Uncharacterized protein</fullName>
    </submittedName>
</protein>
<reference evidence="2 4" key="1">
    <citation type="submission" date="2015-10" db="EMBL/GenBank/DDBJ databases">
        <title>The cercosporin biosynthetic gene cluster was horizontally transferred to several fungal lineages and shown to be expanded in Cercospora beticola based on microsynteny with recipient genomes.</title>
        <authorList>
            <person name="De Jonge R."/>
            <person name="Ebert M.K."/>
            <person name="Suttle J.C."/>
            <person name="Jurick Ii W.M."/>
            <person name="Secor G.A."/>
            <person name="Thomma B.P."/>
            <person name="Van De Peer Y."/>
            <person name="Bolton M.D."/>
        </authorList>
    </citation>
    <scope>NUCLEOTIDE SEQUENCE [LARGE SCALE GENOMIC DNA]</scope>
    <source>
        <strain evidence="2 4">09-40</strain>
    </source>
</reference>
<reference evidence="3 5" key="2">
    <citation type="submission" date="2023-09" db="EMBL/GenBank/DDBJ databases">
        <title>Complete-Gapless Cercospora beticola genome.</title>
        <authorList>
            <person name="Wyatt N.A."/>
            <person name="Spanner R.E."/>
            <person name="Bolton M.D."/>
        </authorList>
    </citation>
    <scope>NUCLEOTIDE SEQUENCE [LARGE SCALE GENOMIC DNA]</scope>
    <source>
        <strain evidence="3">Cb09-40</strain>
    </source>
</reference>
<evidence type="ECO:0000256" key="1">
    <source>
        <dbReference type="SAM" id="Phobius"/>
    </source>
</evidence>
<dbReference type="OrthoDB" id="3596006at2759"/>
<accession>A0A2G5HV28</accession>
<dbReference type="EMBL" id="CP134191">
    <property type="protein sequence ID" value="WPB06794.1"/>
    <property type="molecule type" value="Genomic_DNA"/>
</dbReference>
<evidence type="ECO:0000313" key="5">
    <source>
        <dbReference type="Proteomes" id="UP001302367"/>
    </source>
</evidence>
<evidence type="ECO:0000313" key="4">
    <source>
        <dbReference type="Proteomes" id="UP000230605"/>
    </source>
</evidence>
<organism evidence="2 4">
    <name type="scientific">Cercospora beticola</name>
    <name type="common">Sugarbeet leaf spot fungus</name>
    <dbReference type="NCBI Taxonomy" id="122368"/>
    <lineage>
        <taxon>Eukaryota</taxon>
        <taxon>Fungi</taxon>
        <taxon>Dikarya</taxon>
        <taxon>Ascomycota</taxon>
        <taxon>Pezizomycotina</taxon>
        <taxon>Dothideomycetes</taxon>
        <taxon>Dothideomycetidae</taxon>
        <taxon>Mycosphaerellales</taxon>
        <taxon>Mycosphaerellaceae</taxon>
        <taxon>Cercospora</taxon>
    </lineage>
</organism>
<dbReference type="EMBL" id="LKMD01000103">
    <property type="protein sequence ID" value="PIA96143.1"/>
    <property type="molecule type" value="Genomic_DNA"/>
</dbReference>
<dbReference type="Proteomes" id="UP000230605">
    <property type="component" value="Chromosome 8"/>
</dbReference>
<keyword evidence="1" id="KW-1133">Transmembrane helix</keyword>
<evidence type="ECO:0000313" key="2">
    <source>
        <dbReference type="EMBL" id="PIA96143.1"/>
    </source>
</evidence>
<dbReference type="AlphaFoldDB" id="A0A2G5HV28"/>
<keyword evidence="5" id="KW-1185">Reference proteome</keyword>
<feature type="transmembrane region" description="Helical" evidence="1">
    <location>
        <begin position="35"/>
        <end position="56"/>
    </location>
</feature>
<keyword evidence="1" id="KW-0812">Transmembrane</keyword>
<dbReference type="Proteomes" id="UP001302367">
    <property type="component" value="Chromosome 8"/>
</dbReference>
<keyword evidence="1" id="KW-0472">Membrane</keyword>